<evidence type="ECO:0000259" key="3">
    <source>
        <dbReference type="PROSITE" id="PS51186"/>
    </source>
</evidence>
<dbReference type="Gene3D" id="3.40.630.30">
    <property type="match status" value="1"/>
</dbReference>
<comment type="caution">
    <text evidence="4">The sequence shown here is derived from an EMBL/GenBank/DDBJ whole genome shotgun (WGS) entry which is preliminary data.</text>
</comment>
<dbReference type="InterPro" id="IPR000182">
    <property type="entry name" value="GNAT_dom"/>
</dbReference>
<keyword evidence="5" id="KW-1185">Reference proteome</keyword>
<evidence type="ECO:0000313" key="4">
    <source>
        <dbReference type="EMBL" id="OEU96582.1"/>
    </source>
</evidence>
<evidence type="ECO:0000313" key="5">
    <source>
        <dbReference type="Proteomes" id="UP000176101"/>
    </source>
</evidence>
<gene>
    <name evidence="4" type="ORF">AN216_19605</name>
</gene>
<dbReference type="GO" id="GO:0016747">
    <property type="term" value="F:acyltransferase activity, transferring groups other than amino-acyl groups"/>
    <property type="evidence" value="ECO:0007669"/>
    <property type="project" value="InterPro"/>
</dbReference>
<sequence>MRVRPARELEGERLREIERAAGHVFRDLGMETIAEDEPPSLAVLEEYRQAGRVRVAVGEEDQPVAYVLLLPVDDCTHVEQISVHPDVARRGIGRALLDEVAREANAAGVPALTLTTFQDVPWNAPYYERCGFRALEDHELTPGLRRVRRHEAELGLDRWPRLCMRRDLESAVGS</sequence>
<dbReference type="SUPFAM" id="SSF55729">
    <property type="entry name" value="Acyl-CoA N-acyltransferases (Nat)"/>
    <property type="match status" value="1"/>
</dbReference>
<dbReference type="PANTHER" id="PTHR43800">
    <property type="entry name" value="PEPTIDYL-LYSINE N-ACETYLTRANSFERASE YJAB"/>
    <property type="match status" value="1"/>
</dbReference>
<reference evidence="4 5" key="1">
    <citation type="journal article" date="2016" name="Front. Microbiol.">
        <title>Comparative Genomics Analysis of Streptomyces Species Reveals Their Adaptation to the Marine Environment and Their Diversity at the Genomic Level.</title>
        <authorList>
            <person name="Tian X."/>
            <person name="Zhang Z."/>
            <person name="Yang T."/>
            <person name="Chen M."/>
            <person name="Li J."/>
            <person name="Chen F."/>
            <person name="Yang J."/>
            <person name="Li W."/>
            <person name="Zhang B."/>
            <person name="Zhang Z."/>
            <person name="Wu J."/>
            <person name="Zhang C."/>
            <person name="Long L."/>
            <person name="Xiao J."/>
        </authorList>
    </citation>
    <scope>NUCLEOTIDE SEQUENCE [LARGE SCALE GENOMIC DNA]</scope>
    <source>
        <strain evidence="4 5">SCSIO 02100</strain>
    </source>
</reference>
<dbReference type="Proteomes" id="UP000176101">
    <property type="component" value="Unassembled WGS sequence"/>
</dbReference>
<dbReference type="CDD" id="cd04301">
    <property type="entry name" value="NAT_SF"/>
    <property type="match status" value="1"/>
</dbReference>
<keyword evidence="2" id="KW-0012">Acyltransferase</keyword>
<accession>A0A1E7JY57</accession>
<dbReference type="Pfam" id="PF00583">
    <property type="entry name" value="Acetyltransf_1"/>
    <property type="match status" value="1"/>
</dbReference>
<evidence type="ECO:0000256" key="2">
    <source>
        <dbReference type="ARBA" id="ARBA00023315"/>
    </source>
</evidence>
<dbReference type="EMBL" id="LJGU01000137">
    <property type="protein sequence ID" value="OEU96582.1"/>
    <property type="molecule type" value="Genomic_DNA"/>
</dbReference>
<protein>
    <submittedName>
        <fullName evidence="4">GCN5 family acetyltransferase</fullName>
    </submittedName>
</protein>
<keyword evidence="1 4" id="KW-0808">Transferase</keyword>
<organism evidence="4 5">
    <name type="scientific">Streptomyces oceani</name>
    <dbReference type="NCBI Taxonomy" id="1075402"/>
    <lineage>
        <taxon>Bacteria</taxon>
        <taxon>Bacillati</taxon>
        <taxon>Actinomycetota</taxon>
        <taxon>Actinomycetes</taxon>
        <taxon>Kitasatosporales</taxon>
        <taxon>Streptomycetaceae</taxon>
        <taxon>Streptomyces</taxon>
    </lineage>
</organism>
<dbReference type="PROSITE" id="PS51186">
    <property type="entry name" value="GNAT"/>
    <property type="match status" value="1"/>
</dbReference>
<feature type="domain" description="N-acetyltransferase" evidence="3">
    <location>
        <begin position="1"/>
        <end position="169"/>
    </location>
</feature>
<dbReference type="AlphaFoldDB" id="A0A1E7JY57"/>
<dbReference type="InterPro" id="IPR016181">
    <property type="entry name" value="Acyl_CoA_acyltransferase"/>
</dbReference>
<evidence type="ECO:0000256" key="1">
    <source>
        <dbReference type="ARBA" id="ARBA00022679"/>
    </source>
</evidence>
<dbReference type="PANTHER" id="PTHR43800:SF1">
    <property type="entry name" value="PEPTIDYL-LYSINE N-ACETYLTRANSFERASE YJAB"/>
    <property type="match status" value="1"/>
</dbReference>
<dbReference type="STRING" id="1075402.AN216_19605"/>
<dbReference type="RefSeq" id="WP_070198084.1">
    <property type="nucleotide sequence ID" value="NZ_LJGU01000137.1"/>
</dbReference>
<proteinExistence type="predicted"/>
<name>A0A1E7JY57_9ACTN</name>